<reference evidence="1 2" key="1">
    <citation type="journal article" date="2018" name="Mol. Biol. Evol.">
        <title>Broad Genomic Sampling Reveals a Smut Pathogenic Ancestry of the Fungal Clade Ustilaginomycotina.</title>
        <authorList>
            <person name="Kijpornyongpan T."/>
            <person name="Mondo S.J."/>
            <person name="Barry K."/>
            <person name="Sandor L."/>
            <person name="Lee J."/>
            <person name="Lipzen A."/>
            <person name="Pangilinan J."/>
            <person name="LaButti K."/>
            <person name="Hainaut M."/>
            <person name="Henrissat B."/>
            <person name="Grigoriev I.V."/>
            <person name="Spatafora J.W."/>
            <person name="Aime M.C."/>
        </authorList>
    </citation>
    <scope>NUCLEOTIDE SEQUENCE [LARGE SCALE GENOMIC DNA]</scope>
    <source>
        <strain evidence="1 2">SA 807</strain>
    </source>
</reference>
<protein>
    <submittedName>
        <fullName evidence="1">Uncharacterized protein</fullName>
    </submittedName>
</protein>
<sequence length="634" mass="70856">MRAGLLLFASTVSILPLTANAWYLPGSAPRSYAPGDEVPFSVNALQPKASSLSQVKSLINYDYYDPRFNFCEPPGGPKPQSESLGSVLFGDRIYNSPVKAQMLKNATCVELCRKTIGPAYASFINARIEEEYAVNWMVDGLPVAELQVEEKTHEKFNSIGFALGKLHDERIMAYNPPALNNHFDIYIQYHKRGSQDYRVVGANIWTYTKDSLKGVKPGESPNCGTNEPLQLAHSGSTSVAYTYNVYWRESDTPWATRWDTYLRVFDPRIHWFSLVNSIVIVSFLCIMVGIILMRSVTRDISRYNAIDLNEDVQEDFGWKLVHGEVFRPPKSPMLLSVLVGSGSQLVAMAAVTLVFALLGFLSPSNRGSLATVMIVTWTIFGSIAGFMSSRVYASLGGEQWRRNIFLTATLFPTIVFAAMNLLNFFLILSSSSGAVPFGTLLALVALWFLINIPLTLIGSFVGIRHGGFQHPVKVNPIPRQIPYHHPWYLKPLPSALMAGMLSFASGFLEIFFILNSMFGTKVYYAFGFLALTFVVTALTTSTVTILFCYFHLCAEDYRWHWRAFSTGGAGAFWLFAYGLFFWATRLELPGTSNKVLFLGYLSLLSLLYFVLFGAIGFLSCYAALRRIYGHIRVD</sequence>
<gene>
    <name evidence="1" type="ORF">IE53DRAFT_383711</name>
</gene>
<dbReference type="EMBL" id="KZ819710">
    <property type="protein sequence ID" value="PWN53773.1"/>
    <property type="molecule type" value="Genomic_DNA"/>
</dbReference>
<name>A0ACD0P6M7_9BASI</name>
<evidence type="ECO:0000313" key="2">
    <source>
        <dbReference type="Proteomes" id="UP000245626"/>
    </source>
</evidence>
<evidence type="ECO:0000313" key="1">
    <source>
        <dbReference type="EMBL" id="PWN53773.1"/>
    </source>
</evidence>
<proteinExistence type="predicted"/>
<organism evidence="1 2">
    <name type="scientific">Violaceomyces palustris</name>
    <dbReference type="NCBI Taxonomy" id="1673888"/>
    <lineage>
        <taxon>Eukaryota</taxon>
        <taxon>Fungi</taxon>
        <taxon>Dikarya</taxon>
        <taxon>Basidiomycota</taxon>
        <taxon>Ustilaginomycotina</taxon>
        <taxon>Ustilaginomycetes</taxon>
        <taxon>Violaceomycetales</taxon>
        <taxon>Violaceomycetaceae</taxon>
        <taxon>Violaceomyces</taxon>
    </lineage>
</organism>
<dbReference type="Proteomes" id="UP000245626">
    <property type="component" value="Unassembled WGS sequence"/>
</dbReference>
<keyword evidence="2" id="KW-1185">Reference proteome</keyword>
<accession>A0ACD0P6M7</accession>